<organism evidence="1 2">
    <name type="scientific">Durusdinium trenchii</name>
    <dbReference type="NCBI Taxonomy" id="1381693"/>
    <lineage>
        <taxon>Eukaryota</taxon>
        <taxon>Sar</taxon>
        <taxon>Alveolata</taxon>
        <taxon>Dinophyceae</taxon>
        <taxon>Suessiales</taxon>
        <taxon>Symbiodiniaceae</taxon>
        <taxon>Durusdinium</taxon>
    </lineage>
</organism>
<name>A0ABP0NU92_9DINO</name>
<sequence length="186" mass="20994">MRDEYLRVNLPEQDVTSLMDGRQEKGPLSTIFFRKLRFARAPAGSLDISSPRYCSIPEDKGKKYAAKVSLVDLVSVHQPIQVSGMRDDVPLTVAAVNHYRHPNVFEIQDDKLAKFSDNSLLAKVPSLEAALEKRFGGGWKGFLERMRAAPEPTNWSCPEFSLKANGPPVWEKGEVYFPLLPESMEW</sequence>
<proteinExistence type="predicted"/>
<evidence type="ECO:0000313" key="1">
    <source>
        <dbReference type="EMBL" id="CAK9066933.1"/>
    </source>
</evidence>
<dbReference type="EMBL" id="CAXAMN010022151">
    <property type="protein sequence ID" value="CAK9066933.1"/>
    <property type="molecule type" value="Genomic_DNA"/>
</dbReference>
<dbReference type="Proteomes" id="UP001642484">
    <property type="component" value="Unassembled WGS sequence"/>
</dbReference>
<keyword evidence="2" id="KW-1185">Reference proteome</keyword>
<comment type="caution">
    <text evidence="1">The sequence shown here is derived from an EMBL/GenBank/DDBJ whole genome shotgun (WGS) entry which is preliminary data.</text>
</comment>
<gene>
    <name evidence="1" type="ORF">CCMP2556_LOCUS32895</name>
</gene>
<evidence type="ECO:0000313" key="2">
    <source>
        <dbReference type="Proteomes" id="UP001642484"/>
    </source>
</evidence>
<reference evidence="1 2" key="1">
    <citation type="submission" date="2024-02" db="EMBL/GenBank/DDBJ databases">
        <authorList>
            <person name="Chen Y."/>
            <person name="Shah S."/>
            <person name="Dougan E. K."/>
            <person name="Thang M."/>
            <person name="Chan C."/>
        </authorList>
    </citation>
    <scope>NUCLEOTIDE SEQUENCE [LARGE SCALE GENOMIC DNA]</scope>
</reference>
<accession>A0ABP0NU92</accession>
<protein>
    <submittedName>
        <fullName evidence="1">Uncharacterized protein</fullName>
    </submittedName>
</protein>